<dbReference type="EMBL" id="BSDS01000001">
    <property type="protein sequence ID" value="GLI36668.1"/>
    <property type="molecule type" value="Genomic_DNA"/>
</dbReference>
<dbReference type="InterPro" id="IPR011060">
    <property type="entry name" value="RibuloseP-bd_barrel"/>
</dbReference>
<comment type="pathway">
    <text evidence="4">Amino-acid biosynthesis.</text>
</comment>
<dbReference type="InterPro" id="IPR013785">
    <property type="entry name" value="Aldolase_TIM"/>
</dbReference>
<dbReference type="Gene3D" id="3.20.20.70">
    <property type="entry name" value="Aldolase class I"/>
    <property type="match status" value="1"/>
</dbReference>
<evidence type="ECO:0000256" key="5">
    <source>
        <dbReference type="RuleBase" id="RU003657"/>
    </source>
</evidence>
<dbReference type="GO" id="GO:0000105">
    <property type="term" value="P:L-histidine biosynthetic process"/>
    <property type="evidence" value="ECO:0007669"/>
    <property type="project" value="UniProtKB-KW"/>
</dbReference>
<keyword evidence="7" id="KW-1185">Reference proteome</keyword>
<keyword evidence="2 5" id="KW-0028">Amino-acid biosynthesis</keyword>
<protein>
    <submittedName>
        <fullName evidence="6">Imidazole glycerol phosphate synthase subunit hisF2</fullName>
    </submittedName>
</protein>
<reference evidence="6" key="1">
    <citation type="submission" date="2022-12" db="EMBL/GenBank/DDBJ databases">
        <title>Reference genome sequencing for broad-spectrum identification of bacterial and archaeal isolates by mass spectrometry.</title>
        <authorList>
            <person name="Sekiguchi Y."/>
            <person name="Tourlousse D.M."/>
        </authorList>
    </citation>
    <scope>NUCLEOTIDE SEQUENCE</scope>
    <source>
        <strain evidence="6">H2</strain>
    </source>
</reference>
<evidence type="ECO:0000256" key="4">
    <source>
        <dbReference type="ARBA" id="ARBA00029440"/>
    </source>
</evidence>
<evidence type="ECO:0000313" key="7">
    <source>
        <dbReference type="Proteomes" id="UP001144352"/>
    </source>
</evidence>
<evidence type="ECO:0000256" key="1">
    <source>
        <dbReference type="ARBA" id="ARBA00009667"/>
    </source>
</evidence>
<name>A0A9W6FXL3_9BACT</name>
<dbReference type="Pfam" id="PF00977">
    <property type="entry name" value="His_biosynth"/>
    <property type="match status" value="1"/>
</dbReference>
<dbReference type="AlphaFoldDB" id="A0A9W6FXL3"/>
<dbReference type="GO" id="GO:0000107">
    <property type="term" value="F:imidazoleglycerol-phosphate synthase activity"/>
    <property type="evidence" value="ECO:0007669"/>
    <property type="project" value="TreeGrafter"/>
</dbReference>
<proteinExistence type="inferred from homology"/>
<gene>
    <name evidence="6" type="primary">hisF2</name>
    <name evidence="6" type="ORF">GHYDROH2_01690</name>
</gene>
<evidence type="ECO:0000256" key="3">
    <source>
        <dbReference type="ARBA" id="ARBA00023102"/>
    </source>
</evidence>
<evidence type="ECO:0000256" key="2">
    <source>
        <dbReference type="ARBA" id="ARBA00022605"/>
    </source>
</evidence>
<sequence length="222" mass="24454">MIENRARLIPAVSILDRRLVKTTRFRDPRYLGDPINAVRLYNDFEVDELCVLDIGATRSGTIDFDYLEELVAEAFMPVSYGGGVSRVADAERLVQLGVEKVILSSHALLRRQLVREISDSLGASSTVVCVDVRKQPLDDSYIPYLSAGLNQGNVDLIEYLVEVQEAGAGEIIVTDIERDGTMSGLNLPLIEELRRHVSVPLLFSGGTADISDYGRAVSLVMQ</sequence>
<comment type="similarity">
    <text evidence="1 5">Belongs to the HisA/HisF family.</text>
</comment>
<keyword evidence="3 5" id="KW-0368">Histidine biosynthesis</keyword>
<accession>A0A9W6FXL3</accession>
<dbReference type="InterPro" id="IPR006062">
    <property type="entry name" value="His_biosynth"/>
</dbReference>
<evidence type="ECO:0000313" key="6">
    <source>
        <dbReference type="EMBL" id="GLI36668.1"/>
    </source>
</evidence>
<comment type="caution">
    <text evidence="6">The sequence shown here is derived from an EMBL/GenBank/DDBJ whole genome shotgun (WGS) entry which is preliminary data.</text>
</comment>
<dbReference type="PANTHER" id="PTHR21235:SF2">
    <property type="entry name" value="IMIDAZOLE GLYCEROL PHOSPHATE SYNTHASE HISHF"/>
    <property type="match status" value="1"/>
</dbReference>
<dbReference type="InterPro" id="IPR050064">
    <property type="entry name" value="IGPS_HisA/HisF"/>
</dbReference>
<organism evidence="6 7">
    <name type="scientific">Geobacter hydrogenophilus</name>
    <dbReference type="NCBI Taxonomy" id="40983"/>
    <lineage>
        <taxon>Bacteria</taxon>
        <taxon>Pseudomonadati</taxon>
        <taxon>Thermodesulfobacteriota</taxon>
        <taxon>Desulfuromonadia</taxon>
        <taxon>Geobacterales</taxon>
        <taxon>Geobacteraceae</taxon>
        <taxon>Geobacter</taxon>
    </lineage>
</organism>
<dbReference type="SUPFAM" id="SSF51366">
    <property type="entry name" value="Ribulose-phoshate binding barrel"/>
    <property type="match status" value="1"/>
</dbReference>
<dbReference type="PANTHER" id="PTHR21235">
    <property type="entry name" value="IMIDAZOLE GLYCEROL PHOSPHATE SYNTHASE SUBUNIT HISF/H IGP SYNTHASE SUBUNIT HISF/H"/>
    <property type="match status" value="1"/>
</dbReference>
<dbReference type="Proteomes" id="UP001144352">
    <property type="component" value="Unassembled WGS sequence"/>
</dbReference>